<dbReference type="InterPro" id="IPR029043">
    <property type="entry name" value="GcvT/YgfZ_C"/>
</dbReference>
<dbReference type="Gene3D" id="3.30.1360.120">
    <property type="entry name" value="Probable tRNA modification gtpase trme, domain 1"/>
    <property type="match status" value="1"/>
</dbReference>
<evidence type="ECO:0000313" key="3">
    <source>
        <dbReference type="EMBL" id="BBE51353.1"/>
    </source>
</evidence>
<keyword evidence="1" id="KW-0809">Transit peptide</keyword>
<dbReference type="GO" id="GO:0016226">
    <property type="term" value="P:iron-sulfur cluster assembly"/>
    <property type="evidence" value="ECO:0007669"/>
    <property type="project" value="TreeGrafter"/>
</dbReference>
<gene>
    <name evidence="3" type="ORF">OYT1_ch1825</name>
</gene>
<dbReference type="InterPro" id="IPR045179">
    <property type="entry name" value="YgfZ/GcvT"/>
</dbReference>
<dbReference type="EMBL" id="AP018738">
    <property type="protein sequence ID" value="BBE51353.1"/>
    <property type="molecule type" value="Genomic_DNA"/>
</dbReference>
<dbReference type="PIRSF" id="PIRSF006487">
    <property type="entry name" value="GcvT"/>
    <property type="match status" value="1"/>
</dbReference>
<dbReference type="InterPro" id="IPR017703">
    <property type="entry name" value="YgfZ/GCV_T_CS"/>
</dbReference>
<dbReference type="PANTHER" id="PTHR22602">
    <property type="entry name" value="TRANSFERASE CAF17, MITOCHONDRIAL-RELATED"/>
    <property type="match status" value="1"/>
</dbReference>
<dbReference type="OrthoDB" id="9796287at2"/>
<evidence type="ECO:0000256" key="1">
    <source>
        <dbReference type="ARBA" id="ARBA00022946"/>
    </source>
</evidence>
<dbReference type="Pfam" id="PF01571">
    <property type="entry name" value="GCV_T"/>
    <property type="match status" value="1"/>
</dbReference>
<keyword evidence="4" id="KW-1185">Reference proteome</keyword>
<protein>
    <submittedName>
        <fullName evidence="3">tRNA-modifying protein YgfZ</fullName>
    </submittedName>
</protein>
<dbReference type="InterPro" id="IPR027266">
    <property type="entry name" value="TrmE/GcvT-like"/>
</dbReference>
<evidence type="ECO:0000313" key="4">
    <source>
        <dbReference type="Proteomes" id="UP000033070"/>
    </source>
</evidence>
<reference evidence="3 4" key="1">
    <citation type="submission" date="2018-06" db="EMBL/GenBank/DDBJ databases">
        <title>OYT1 Genome Sequencing.</title>
        <authorList>
            <person name="Kato S."/>
            <person name="Itoh T."/>
            <person name="Ohkuma M."/>
        </authorList>
    </citation>
    <scope>NUCLEOTIDE SEQUENCE [LARGE SCALE GENOMIC DNA]</scope>
    <source>
        <strain evidence="3 4">OYT1</strain>
    </source>
</reference>
<proteinExistence type="predicted"/>
<organism evidence="3 4">
    <name type="scientific">Ferriphaselus amnicola</name>
    <dbReference type="NCBI Taxonomy" id="1188319"/>
    <lineage>
        <taxon>Bacteria</taxon>
        <taxon>Pseudomonadati</taxon>
        <taxon>Pseudomonadota</taxon>
        <taxon>Betaproteobacteria</taxon>
        <taxon>Nitrosomonadales</taxon>
        <taxon>Gallionellaceae</taxon>
        <taxon>Ferriphaselus</taxon>
    </lineage>
</organism>
<sequence>MNSAWRLFLEQQGARFDDHTAQDFGDPSAEIVATREGDTLASLDQFGTLKVSGEDAQTFLQSLLSNDIRTVSPQQAQRSSFNTAKGRMLATFLIWQRDGDYFLQLSRALTAPVQKKLSMYVLRSKVKVSDVSDEFVALGISDALLTAKLGLPESTLATTSSDAAQLIRIGDRRFQLICPADQACAWWQRLRAESGSLHPVGAACWDWQDIHAGIPLVTLATQEQFVPQMANMEVIGGVNFKKGCYPGQEIVARMQYLGKAKRRMYLAHIGGDTLPRPGDTLFSNSPDENAHGLVVNAAPSPDGGFDLLGVLPIASREHNAVHLGSAAGERLDFLPLPYALQ</sequence>
<dbReference type="AlphaFoldDB" id="A0A2Z6GCK3"/>
<dbReference type="PANTHER" id="PTHR22602:SF0">
    <property type="entry name" value="TRANSFERASE CAF17, MITOCHONDRIAL-RELATED"/>
    <property type="match status" value="1"/>
</dbReference>
<evidence type="ECO:0000259" key="2">
    <source>
        <dbReference type="Pfam" id="PF01571"/>
    </source>
</evidence>
<dbReference type="KEGG" id="fam:OYT1_ch1825"/>
<dbReference type="InterPro" id="IPR006222">
    <property type="entry name" value="GCVT_N"/>
</dbReference>
<accession>A0A2Z6GCK3</accession>
<name>A0A2Z6GCK3_9PROT</name>
<dbReference type="SUPFAM" id="SSF101790">
    <property type="entry name" value="Aminomethyltransferase beta-barrel domain"/>
    <property type="match status" value="1"/>
</dbReference>
<dbReference type="STRING" id="1188319.OYT1_00817"/>
<feature type="domain" description="GCVT N-terminal" evidence="2">
    <location>
        <begin position="28"/>
        <end position="140"/>
    </location>
</feature>
<dbReference type="Proteomes" id="UP000033070">
    <property type="component" value="Chromosome"/>
</dbReference>
<dbReference type="SUPFAM" id="SSF103025">
    <property type="entry name" value="Folate-binding domain"/>
    <property type="match status" value="1"/>
</dbReference>
<dbReference type="NCBIfam" id="TIGR03317">
    <property type="entry name" value="ygfZ_signature"/>
    <property type="match status" value="1"/>
</dbReference>
<dbReference type="RefSeq" id="WP_062626030.1">
    <property type="nucleotide sequence ID" value="NZ_AP018738.1"/>
</dbReference>